<keyword evidence="2 4" id="KW-0496">Mitochondrion</keyword>
<keyword evidence="6" id="KW-1185">Reference proteome</keyword>
<accession>A0AAJ7BWF7</accession>
<evidence type="ECO:0000256" key="3">
    <source>
        <dbReference type="ARBA" id="ARBA00023157"/>
    </source>
</evidence>
<dbReference type="InterPro" id="IPR048280">
    <property type="entry name" value="COX6B-like"/>
</dbReference>
<proteinExistence type="inferred from homology"/>
<keyword evidence="3 5" id="KW-1015">Disulfide bond</keyword>
<dbReference type="CDD" id="cd00926">
    <property type="entry name" value="Cyt_c_Oxidase_VIb"/>
    <property type="match status" value="1"/>
</dbReference>
<dbReference type="GeneID" id="107267753"/>
<dbReference type="InterPro" id="IPR003213">
    <property type="entry name" value="Cyt_c_oxidase_su6B"/>
</dbReference>
<dbReference type="SUPFAM" id="SSF47694">
    <property type="entry name" value="Cytochrome c oxidase subunit h"/>
    <property type="match status" value="1"/>
</dbReference>
<dbReference type="Pfam" id="PF02297">
    <property type="entry name" value="COX6B"/>
    <property type="match status" value="1"/>
</dbReference>
<dbReference type="Proteomes" id="UP000694920">
    <property type="component" value="Unplaced"/>
</dbReference>
<comment type="function">
    <text evidence="4">Component of the cytochrome c oxidase, the last enzyme in the mitochondrial electron transport chain which drives oxidative phosphorylation.</text>
</comment>
<dbReference type="GO" id="GO:0005739">
    <property type="term" value="C:mitochondrion"/>
    <property type="evidence" value="ECO:0007669"/>
    <property type="project" value="UniProtKB-SubCell"/>
</dbReference>
<feature type="disulfide bond" evidence="5">
    <location>
        <begin position="41"/>
        <end position="52"/>
    </location>
</feature>
<gene>
    <name evidence="7" type="primary">LOC107267753</name>
</gene>
<dbReference type="PANTHER" id="PTHR11387">
    <property type="entry name" value="CYTOCHROME C OXIDASE SUBUNIT 6B"/>
    <property type="match status" value="1"/>
</dbReference>
<dbReference type="RefSeq" id="XP_015595285.1">
    <property type="nucleotide sequence ID" value="XM_015739799.2"/>
</dbReference>
<protein>
    <recommendedName>
        <fullName evidence="4">Cytochrome c oxidase subunit</fullName>
    </recommendedName>
</protein>
<dbReference type="AlphaFoldDB" id="A0AAJ7BWF7"/>
<evidence type="ECO:0000256" key="2">
    <source>
        <dbReference type="ARBA" id="ARBA00023128"/>
    </source>
</evidence>
<dbReference type="FunFam" id="1.10.10.140:FF:000001">
    <property type="entry name" value="Cytochrome c oxidase subunit 6B1"/>
    <property type="match status" value="1"/>
</dbReference>
<evidence type="ECO:0000256" key="4">
    <source>
        <dbReference type="PIRNR" id="PIRNR000278"/>
    </source>
</evidence>
<reference evidence="7" key="1">
    <citation type="submission" date="2025-08" db="UniProtKB">
        <authorList>
            <consortium name="RefSeq"/>
        </authorList>
    </citation>
    <scope>IDENTIFICATION</scope>
</reference>
<evidence type="ECO:0000256" key="5">
    <source>
        <dbReference type="PIRSR" id="PIRSR000278-1"/>
    </source>
</evidence>
<name>A0AAJ7BWF7_CEPCN</name>
<dbReference type="GO" id="GO:0045277">
    <property type="term" value="C:respiratory chain complex IV"/>
    <property type="evidence" value="ECO:0007669"/>
    <property type="project" value="InterPro"/>
</dbReference>
<evidence type="ECO:0000313" key="7">
    <source>
        <dbReference type="RefSeq" id="XP_015595285.1"/>
    </source>
</evidence>
<evidence type="ECO:0000256" key="1">
    <source>
        <dbReference type="ARBA" id="ARBA00004173"/>
    </source>
</evidence>
<sequence length="84" mass="10113">MPFVVEPKKVEDIRTAPFDPRFPNQNQTRNCYQNFLDFQRCSKVRGEKYDACQYFKNVYESLCPNSWIEKWNEQIAEGRFPGRI</sequence>
<dbReference type="InterPro" id="IPR036549">
    <property type="entry name" value="CX6/COA6-like_sf"/>
</dbReference>
<feature type="disulfide bond" evidence="5">
    <location>
        <begin position="31"/>
        <end position="63"/>
    </location>
</feature>
<dbReference type="KEGG" id="ccin:107267753"/>
<dbReference type="PIRSF" id="PIRSF000278">
    <property type="entry name" value="Cyt_c_oxidase_6B"/>
    <property type="match status" value="1"/>
</dbReference>
<comment type="similarity">
    <text evidence="4">Belongs to the cytochrome c oxidase subunit 6B.</text>
</comment>
<comment type="subcellular location">
    <subcellularLocation>
        <location evidence="1">Mitochondrion</location>
    </subcellularLocation>
</comment>
<dbReference type="PROSITE" id="PS51808">
    <property type="entry name" value="CHCH"/>
    <property type="match status" value="1"/>
</dbReference>
<evidence type="ECO:0000313" key="6">
    <source>
        <dbReference type="Proteomes" id="UP000694920"/>
    </source>
</evidence>
<dbReference type="Gene3D" id="1.10.10.140">
    <property type="entry name" value="Cytochrome c oxidase, subunit VIb"/>
    <property type="match status" value="1"/>
</dbReference>
<organism evidence="6 7">
    <name type="scientific">Cephus cinctus</name>
    <name type="common">Wheat stem sawfly</name>
    <dbReference type="NCBI Taxonomy" id="211228"/>
    <lineage>
        <taxon>Eukaryota</taxon>
        <taxon>Metazoa</taxon>
        <taxon>Ecdysozoa</taxon>
        <taxon>Arthropoda</taxon>
        <taxon>Hexapoda</taxon>
        <taxon>Insecta</taxon>
        <taxon>Pterygota</taxon>
        <taxon>Neoptera</taxon>
        <taxon>Endopterygota</taxon>
        <taxon>Hymenoptera</taxon>
        <taxon>Cephoidea</taxon>
        <taxon>Cephidae</taxon>
        <taxon>Cephus</taxon>
    </lineage>
</organism>